<protein>
    <submittedName>
        <fullName evidence="2">Uncharacterized protein</fullName>
    </submittedName>
</protein>
<gene>
    <name evidence="2" type="ORF">PPRIM_AZ9-3.1.T0560073</name>
</gene>
<comment type="caution">
    <text evidence="2">The sequence shown here is derived from an EMBL/GenBank/DDBJ whole genome shotgun (WGS) entry which is preliminary data.</text>
</comment>
<proteinExistence type="predicted"/>
<dbReference type="OMA" id="ETLGICI"/>
<keyword evidence="1" id="KW-0812">Transmembrane</keyword>
<dbReference type="AlphaFoldDB" id="A0A8S1MDK4"/>
<organism evidence="2 3">
    <name type="scientific">Paramecium primaurelia</name>
    <dbReference type="NCBI Taxonomy" id="5886"/>
    <lineage>
        <taxon>Eukaryota</taxon>
        <taxon>Sar</taxon>
        <taxon>Alveolata</taxon>
        <taxon>Ciliophora</taxon>
        <taxon>Intramacronucleata</taxon>
        <taxon>Oligohymenophorea</taxon>
        <taxon>Peniculida</taxon>
        <taxon>Parameciidae</taxon>
        <taxon>Paramecium</taxon>
    </lineage>
</organism>
<keyword evidence="1" id="KW-0472">Membrane</keyword>
<name>A0A8S1MDK4_PARPR</name>
<keyword evidence="1" id="KW-1133">Transmembrane helix</keyword>
<evidence type="ECO:0000313" key="2">
    <source>
        <dbReference type="EMBL" id="CAD8076371.1"/>
    </source>
</evidence>
<feature type="transmembrane region" description="Helical" evidence="1">
    <location>
        <begin position="6"/>
        <end position="30"/>
    </location>
</feature>
<keyword evidence="3" id="KW-1185">Reference proteome</keyword>
<accession>A0A8S1MDK4</accession>
<dbReference type="Proteomes" id="UP000688137">
    <property type="component" value="Unassembled WGS sequence"/>
</dbReference>
<evidence type="ECO:0000313" key="3">
    <source>
        <dbReference type="Proteomes" id="UP000688137"/>
    </source>
</evidence>
<evidence type="ECO:0000256" key="1">
    <source>
        <dbReference type="SAM" id="Phobius"/>
    </source>
</evidence>
<dbReference type="EMBL" id="CAJJDM010000057">
    <property type="protein sequence ID" value="CAD8076371.1"/>
    <property type="molecule type" value="Genomic_DNA"/>
</dbReference>
<reference evidence="2" key="1">
    <citation type="submission" date="2021-01" db="EMBL/GenBank/DDBJ databases">
        <authorList>
            <consortium name="Genoscope - CEA"/>
            <person name="William W."/>
        </authorList>
    </citation>
    <scope>NUCLEOTIDE SEQUENCE</scope>
</reference>
<sequence>MILEAFEFLIYALYLASGYLIPIYMAAIAYASNDKTKMSRWLIHFLLINILNHSVFPILAFIGLQTFNDTLGICILILPTYVSFDTLEQIVENNYNNILAPKMEILRQKSYVGLQKLNLL</sequence>
<feature type="transmembrane region" description="Helical" evidence="1">
    <location>
        <begin position="42"/>
        <end position="64"/>
    </location>
</feature>